<evidence type="ECO:0000256" key="2">
    <source>
        <dbReference type="ARBA" id="ARBA00023054"/>
    </source>
</evidence>
<dbReference type="Proteomes" id="UP001501175">
    <property type="component" value="Unassembled WGS sequence"/>
</dbReference>
<dbReference type="PANTHER" id="PTHR32347:SF14">
    <property type="entry name" value="EFFLUX SYSTEM COMPONENT YKNX-RELATED"/>
    <property type="match status" value="1"/>
</dbReference>
<sequence length="423" mass="47593">MNTLLQELDEIQYTDLYHVDDAPIADLRLKALSRAGWWAVALVLVGIVAGFAIVLPDTITTPFVLKSEGAEAIYRFPSNVYIEKMHVKNGQAVKAGDVLLEISAPDIAAISNELVTARHSLTNFERFRTASAANERKMTEVNIRQIQEDIALKQTQLEIVERKWASESARLSYDEQEAKRIWQTNTELFKNGDISRNDLKQLEGTYMRARTAQEQAQQNYLDQRNALNQQIVAQRLAITSLETKIAKSNTELMQEKERLNSQLVTGQKRIQGMYGAFSVTENNHLLLKAERNGTISFLFDGEKEVPAGTILLRMTNEETPLYAYTQVTSSQIGKLTEGQPVVLKLDAYPVYEWGPAHGQVSHVSLTPDEKGLFNVQVQLTDSGTMKDRLRIGMRGNGEVIADELTFFGHLFRKFRKTASALVD</sequence>
<keyword evidence="2 3" id="KW-0175">Coiled coil</keyword>
<dbReference type="PRINTS" id="PR01490">
    <property type="entry name" value="RTXTOXIND"/>
</dbReference>
<name>A0ABP8NFY3_9BACT</name>
<organism evidence="5 6">
    <name type="scientific">Nibrella saemangeumensis</name>
    <dbReference type="NCBI Taxonomy" id="1084526"/>
    <lineage>
        <taxon>Bacteria</taxon>
        <taxon>Pseudomonadati</taxon>
        <taxon>Bacteroidota</taxon>
        <taxon>Cytophagia</taxon>
        <taxon>Cytophagales</taxon>
        <taxon>Spirosomataceae</taxon>
        <taxon>Nibrella</taxon>
    </lineage>
</organism>
<accession>A0ABP8NFY3</accession>
<dbReference type="Gene3D" id="2.40.50.100">
    <property type="match status" value="1"/>
</dbReference>
<comment type="subcellular location">
    <subcellularLocation>
        <location evidence="1">Cell envelope</location>
    </subcellularLocation>
</comment>
<gene>
    <name evidence="5" type="ORF">GCM10023189_44440</name>
</gene>
<comment type="caution">
    <text evidence="5">The sequence shown here is derived from an EMBL/GenBank/DDBJ whole genome shotgun (WGS) entry which is preliminary data.</text>
</comment>
<feature type="coiled-coil region" evidence="3">
    <location>
        <begin position="199"/>
        <end position="269"/>
    </location>
</feature>
<evidence type="ECO:0000313" key="6">
    <source>
        <dbReference type="Proteomes" id="UP001501175"/>
    </source>
</evidence>
<evidence type="ECO:0000313" key="5">
    <source>
        <dbReference type="EMBL" id="GAA4464736.1"/>
    </source>
</evidence>
<evidence type="ECO:0000256" key="4">
    <source>
        <dbReference type="SAM" id="Phobius"/>
    </source>
</evidence>
<proteinExistence type="predicted"/>
<dbReference type="InterPro" id="IPR050465">
    <property type="entry name" value="UPF0194_transport"/>
</dbReference>
<dbReference type="RefSeq" id="WP_345247199.1">
    <property type="nucleotide sequence ID" value="NZ_BAABHD010000077.1"/>
</dbReference>
<evidence type="ECO:0000256" key="1">
    <source>
        <dbReference type="ARBA" id="ARBA00004196"/>
    </source>
</evidence>
<dbReference type="PANTHER" id="PTHR32347">
    <property type="entry name" value="EFFLUX SYSTEM COMPONENT YKNX-RELATED"/>
    <property type="match status" value="1"/>
</dbReference>
<reference evidence="6" key="1">
    <citation type="journal article" date="2019" name="Int. J. Syst. Evol. Microbiol.">
        <title>The Global Catalogue of Microorganisms (GCM) 10K type strain sequencing project: providing services to taxonomists for standard genome sequencing and annotation.</title>
        <authorList>
            <consortium name="The Broad Institute Genomics Platform"/>
            <consortium name="The Broad Institute Genome Sequencing Center for Infectious Disease"/>
            <person name="Wu L."/>
            <person name="Ma J."/>
        </authorList>
    </citation>
    <scope>NUCLEOTIDE SEQUENCE [LARGE SCALE GENOMIC DNA]</scope>
    <source>
        <strain evidence="6">JCM 17927</strain>
    </source>
</reference>
<feature type="transmembrane region" description="Helical" evidence="4">
    <location>
        <begin position="35"/>
        <end position="55"/>
    </location>
</feature>
<dbReference type="EMBL" id="BAABHD010000077">
    <property type="protein sequence ID" value="GAA4464736.1"/>
    <property type="molecule type" value="Genomic_DNA"/>
</dbReference>
<dbReference type="Gene3D" id="2.40.30.170">
    <property type="match status" value="1"/>
</dbReference>
<keyword evidence="4" id="KW-1133">Transmembrane helix</keyword>
<keyword evidence="6" id="KW-1185">Reference proteome</keyword>
<evidence type="ECO:0000256" key="3">
    <source>
        <dbReference type="SAM" id="Coils"/>
    </source>
</evidence>
<keyword evidence="4" id="KW-0812">Transmembrane</keyword>
<keyword evidence="4" id="KW-0472">Membrane</keyword>
<protein>
    <submittedName>
        <fullName evidence="5">HlyD family efflux transporter periplasmic adaptor subunit</fullName>
    </submittedName>
</protein>